<feature type="region of interest" description="Disordered" evidence="1">
    <location>
        <begin position="686"/>
        <end position="716"/>
    </location>
</feature>
<proteinExistence type="predicted"/>
<accession>A0ABP0QL08</accession>
<evidence type="ECO:0000313" key="3">
    <source>
        <dbReference type="Proteomes" id="UP001642464"/>
    </source>
</evidence>
<reference evidence="2 3" key="1">
    <citation type="submission" date="2024-02" db="EMBL/GenBank/DDBJ databases">
        <authorList>
            <person name="Chen Y."/>
            <person name="Shah S."/>
            <person name="Dougan E. K."/>
            <person name="Thang M."/>
            <person name="Chan C."/>
        </authorList>
    </citation>
    <scope>NUCLEOTIDE SEQUENCE [LARGE SCALE GENOMIC DNA]</scope>
</reference>
<keyword evidence="3" id="KW-1185">Reference proteome</keyword>
<evidence type="ECO:0000313" key="2">
    <source>
        <dbReference type="EMBL" id="CAK9088950.1"/>
    </source>
</evidence>
<sequence length="822" mass="88544">MSSNVQQKSNSSVAQTNVLPDVSDLPEVSGKALGSWLPLKSLRSSAASFVGTLHYRFKRCVMMLVNRGPASFYEPTSLVATSREVDRSFTIGCRDVVKRGTVYSSVAIADRQSSYSTTISLGTNAASFAAQHPGYGVFDSRAGLGATVPLPRVQVQDLYNQVLISVGTNLTYLWTLVWNNYLNALWAQDTSVSVEWQAAVANATHVGVRGALLADYSSHGDQILSGSVLYLELPSTSFGADLATMRYFLSSHCPLRAFVESNATSNPMPADGNMPAAWLDKKASPGDAPIAGQDWTLLSSQWRGATPIDIRVACTDGPQNAVGLGGLTPGLNALVTNSYPVAGAGFPIALGNNRSVIDPDQMARCMNLLAAAAPDPDGCEAGFLNACMRFGHYPHCSAQLDQPVITPAMNEPSCPGACSDALLRHGSIYLPMSPIRVSLFQSTWAIDDKRSETLSFIGKATEAVGNSPQVASVSISGFNGITQMALAQALRMIPLSPNALVTGGAWSSDLVDLRDPRPRFESVWKRSALKPTGLGEIVASNLMRLFDLRVCNSFILTMNWHANPNAEGVRNDECGVGPLHNLASWIAYDPLCTEMLPERLRPLLNEVGALTDEAVAIRESFQNLEVQSRGVLIVEGQSHSVYTEMGDSVLYNFGYADSTRQEEQRFVELSQPPAVVSIVSKRKLAAGDKGDGKGGAVPKISAKPKAGPPGGTVPGLEDQLLAVPKVGDLPEQAGPAREAEAISEALDDETQTEFLRCLRSLYEDDGSFRTRLLRPWVSSELPKHAVDRAKSGVWSDAARAREWRVAREGPNPKIARRRHEFR</sequence>
<name>A0ABP0QL08_9DINO</name>
<gene>
    <name evidence="2" type="ORF">SCF082_LOCUS41992</name>
</gene>
<organism evidence="2 3">
    <name type="scientific">Durusdinium trenchii</name>
    <dbReference type="NCBI Taxonomy" id="1381693"/>
    <lineage>
        <taxon>Eukaryota</taxon>
        <taxon>Sar</taxon>
        <taxon>Alveolata</taxon>
        <taxon>Dinophyceae</taxon>
        <taxon>Suessiales</taxon>
        <taxon>Symbiodiniaceae</taxon>
        <taxon>Durusdinium</taxon>
    </lineage>
</organism>
<dbReference type="EMBL" id="CAXAMM010039795">
    <property type="protein sequence ID" value="CAK9088950.1"/>
    <property type="molecule type" value="Genomic_DNA"/>
</dbReference>
<comment type="caution">
    <text evidence="2">The sequence shown here is derived from an EMBL/GenBank/DDBJ whole genome shotgun (WGS) entry which is preliminary data.</text>
</comment>
<dbReference type="Proteomes" id="UP001642464">
    <property type="component" value="Unassembled WGS sequence"/>
</dbReference>
<protein>
    <submittedName>
        <fullName evidence="2">Uncharacterized protein</fullName>
    </submittedName>
</protein>
<evidence type="ECO:0000256" key="1">
    <source>
        <dbReference type="SAM" id="MobiDB-lite"/>
    </source>
</evidence>